<dbReference type="InterPro" id="IPR006671">
    <property type="entry name" value="Cyclin_N"/>
</dbReference>
<reference evidence="3 4" key="1">
    <citation type="submission" date="2024-03" db="EMBL/GenBank/DDBJ databases">
        <title>Aureococcus anophagefferens CCMP1851 and Kratosvirus quantuckense: Draft genome of a second virus-susceptible host strain in the model system.</title>
        <authorList>
            <person name="Chase E."/>
            <person name="Truchon A.R."/>
            <person name="Schepens W."/>
            <person name="Wilhelm S.W."/>
        </authorList>
    </citation>
    <scope>NUCLEOTIDE SEQUENCE [LARGE SCALE GENOMIC DNA]</scope>
    <source>
        <strain evidence="3 4">CCMP1851</strain>
    </source>
</reference>
<evidence type="ECO:0000313" key="4">
    <source>
        <dbReference type="Proteomes" id="UP001363151"/>
    </source>
</evidence>
<organism evidence="3 4">
    <name type="scientific">Aureococcus anophagefferens</name>
    <name type="common">Harmful bloom alga</name>
    <dbReference type="NCBI Taxonomy" id="44056"/>
    <lineage>
        <taxon>Eukaryota</taxon>
        <taxon>Sar</taxon>
        <taxon>Stramenopiles</taxon>
        <taxon>Ochrophyta</taxon>
        <taxon>Pelagophyceae</taxon>
        <taxon>Pelagomonadales</taxon>
        <taxon>Pelagomonadaceae</taxon>
        <taxon>Aureococcus</taxon>
    </lineage>
</organism>
<evidence type="ECO:0000256" key="1">
    <source>
        <dbReference type="RuleBase" id="RU000383"/>
    </source>
</evidence>
<dbReference type="Pfam" id="PF00134">
    <property type="entry name" value="Cyclin_N"/>
    <property type="match status" value="1"/>
</dbReference>
<keyword evidence="4" id="KW-1185">Reference proteome</keyword>
<gene>
    <name evidence="3" type="ORF">SO694_00004551</name>
</gene>
<name>A0ABR1G8U9_AURAN</name>
<proteinExistence type="inferred from homology"/>
<comment type="similarity">
    <text evidence="1">Belongs to the cyclin family.</text>
</comment>
<sequence>MEFSPQKVLALSEPTYAARPDYIEAVQKHGMVVDWRLKIVAWFDQLGDAFDMKPETIAMATNYLDRYLSRRSCGGVNLQLAATASIFLASKVEEQRPFRTSDLVTLSGGLLQAADIRLMELELVSTLR</sequence>
<dbReference type="InterPro" id="IPR039361">
    <property type="entry name" value="Cyclin"/>
</dbReference>
<comment type="caution">
    <text evidence="3">The sequence shown here is derived from an EMBL/GenBank/DDBJ whole genome shotgun (WGS) entry which is preliminary data.</text>
</comment>
<dbReference type="Gene3D" id="1.10.472.10">
    <property type="entry name" value="Cyclin-like"/>
    <property type="match status" value="1"/>
</dbReference>
<dbReference type="PANTHER" id="PTHR10177">
    <property type="entry name" value="CYCLINS"/>
    <property type="match status" value="1"/>
</dbReference>
<protein>
    <recommendedName>
        <fullName evidence="2">Cyclin-like domain-containing protein</fullName>
    </recommendedName>
</protein>
<evidence type="ECO:0000259" key="2">
    <source>
        <dbReference type="SMART" id="SM00385"/>
    </source>
</evidence>
<keyword evidence="1" id="KW-0195">Cyclin</keyword>
<dbReference type="SUPFAM" id="SSF47954">
    <property type="entry name" value="Cyclin-like"/>
    <property type="match status" value="1"/>
</dbReference>
<evidence type="ECO:0000313" key="3">
    <source>
        <dbReference type="EMBL" id="KAK7249732.1"/>
    </source>
</evidence>
<dbReference type="InterPro" id="IPR013763">
    <property type="entry name" value="Cyclin-like_dom"/>
</dbReference>
<feature type="domain" description="Cyclin-like" evidence="2">
    <location>
        <begin position="41"/>
        <end position="125"/>
    </location>
</feature>
<dbReference type="EMBL" id="JBBJCI010000040">
    <property type="protein sequence ID" value="KAK7249732.1"/>
    <property type="molecule type" value="Genomic_DNA"/>
</dbReference>
<dbReference type="SMART" id="SM00385">
    <property type="entry name" value="CYCLIN"/>
    <property type="match status" value="1"/>
</dbReference>
<accession>A0ABR1G8U9</accession>
<dbReference type="Proteomes" id="UP001363151">
    <property type="component" value="Unassembled WGS sequence"/>
</dbReference>
<dbReference type="InterPro" id="IPR036915">
    <property type="entry name" value="Cyclin-like_sf"/>
</dbReference>